<dbReference type="Proteomes" id="UP000192610">
    <property type="component" value="Unassembled WGS sequence"/>
</dbReference>
<dbReference type="EMBL" id="LVXG01000012">
    <property type="protein sequence ID" value="OQP50687.1"/>
    <property type="molecule type" value="Genomic_DNA"/>
</dbReference>
<evidence type="ECO:0000313" key="3">
    <source>
        <dbReference type="Proteomes" id="UP000192610"/>
    </source>
</evidence>
<reference evidence="3" key="1">
    <citation type="submission" date="2016-04" db="EMBL/GenBank/DDBJ databases">
        <authorList>
            <person name="Chen L."/>
            <person name="Zhuang W."/>
            <person name="Wang G."/>
        </authorList>
    </citation>
    <scope>NUCLEOTIDE SEQUENCE [LARGE SCALE GENOMIC DNA]</scope>
    <source>
        <strain evidence="3">17621</strain>
    </source>
</reference>
<protein>
    <recommendedName>
        <fullName evidence="1">Putative membrane protein insertion efficiency factor</fullName>
    </recommendedName>
</protein>
<name>A0A1V9EX37_9BACT</name>
<sequence length="76" mass="8856">MRVVLRILSFPFIALIKLYQWIISPMLGPKCRFTPTCSQYSLQAFKKYGVFKGLWLTIRRIGRCHPWGGHGYDPVP</sequence>
<evidence type="ECO:0000313" key="2">
    <source>
        <dbReference type="EMBL" id="OQP50687.1"/>
    </source>
</evidence>
<dbReference type="PANTHER" id="PTHR33383">
    <property type="entry name" value="MEMBRANE PROTEIN INSERTION EFFICIENCY FACTOR-RELATED"/>
    <property type="match status" value="1"/>
</dbReference>
<dbReference type="HAMAP" id="MF_00386">
    <property type="entry name" value="UPF0161_YidD"/>
    <property type="match status" value="1"/>
</dbReference>
<comment type="similarity">
    <text evidence="1">Belongs to the UPF0161 family.</text>
</comment>
<dbReference type="STRING" id="354355.SAMN05660816_00493"/>
<dbReference type="GO" id="GO:0005886">
    <property type="term" value="C:plasma membrane"/>
    <property type="evidence" value="ECO:0007669"/>
    <property type="project" value="UniProtKB-SubCell"/>
</dbReference>
<keyword evidence="1" id="KW-0472">Membrane</keyword>
<evidence type="ECO:0000256" key="1">
    <source>
        <dbReference type="HAMAP-Rule" id="MF_00386"/>
    </source>
</evidence>
<comment type="subcellular location">
    <subcellularLocation>
        <location evidence="1">Cell membrane</location>
        <topology evidence="1">Peripheral membrane protein</topology>
        <orientation evidence="1">Cytoplasmic side</orientation>
    </subcellularLocation>
</comment>
<dbReference type="InterPro" id="IPR002696">
    <property type="entry name" value="Membr_insert_effic_factor_YidD"/>
</dbReference>
<organism evidence="2 3">
    <name type="scientific">Niastella yeongjuensis</name>
    <dbReference type="NCBI Taxonomy" id="354355"/>
    <lineage>
        <taxon>Bacteria</taxon>
        <taxon>Pseudomonadati</taxon>
        <taxon>Bacteroidota</taxon>
        <taxon>Chitinophagia</taxon>
        <taxon>Chitinophagales</taxon>
        <taxon>Chitinophagaceae</taxon>
        <taxon>Niastella</taxon>
    </lineage>
</organism>
<dbReference type="PANTHER" id="PTHR33383:SF1">
    <property type="entry name" value="MEMBRANE PROTEIN INSERTION EFFICIENCY FACTOR-RELATED"/>
    <property type="match status" value="1"/>
</dbReference>
<comment type="function">
    <text evidence="1">Could be involved in insertion of integral membrane proteins into the membrane.</text>
</comment>
<dbReference type="SMART" id="SM01234">
    <property type="entry name" value="Haemolytic"/>
    <property type="match status" value="1"/>
</dbReference>
<dbReference type="Pfam" id="PF01809">
    <property type="entry name" value="YidD"/>
    <property type="match status" value="1"/>
</dbReference>
<proteinExistence type="inferred from homology"/>
<dbReference type="OrthoDB" id="9801753at2"/>
<dbReference type="NCBIfam" id="TIGR00278">
    <property type="entry name" value="membrane protein insertion efficiency factor YidD"/>
    <property type="match status" value="1"/>
</dbReference>
<gene>
    <name evidence="2" type="ORF">A4H97_02260</name>
</gene>
<comment type="caution">
    <text evidence="2">The sequence shown here is derived from an EMBL/GenBank/DDBJ whole genome shotgun (WGS) entry which is preliminary data.</text>
</comment>
<keyword evidence="1" id="KW-1003">Cell membrane</keyword>
<accession>A0A1V9EX37</accession>
<dbReference type="RefSeq" id="WP_081199018.1">
    <property type="nucleotide sequence ID" value="NZ_FOCZ01000001.1"/>
</dbReference>
<dbReference type="AlphaFoldDB" id="A0A1V9EX37"/>
<keyword evidence="3" id="KW-1185">Reference proteome</keyword>